<dbReference type="InterPro" id="IPR025329">
    <property type="entry name" value="DUF4235"/>
</dbReference>
<comment type="caution">
    <text evidence="2">The sequence shown here is derived from an EMBL/GenBank/DDBJ whole genome shotgun (WGS) entry which is preliminary data.</text>
</comment>
<dbReference type="RefSeq" id="WP_147683605.1">
    <property type="nucleotide sequence ID" value="NZ_VDUX01000001.1"/>
</dbReference>
<name>A0A5C8NQ22_9ACTN</name>
<feature type="region of interest" description="Disordered" evidence="1">
    <location>
        <begin position="1"/>
        <end position="24"/>
    </location>
</feature>
<feature type="compositionally biased region" description="Basic and acidic residues" evidence="1">
    <location>
        <begin position="1"/>
        <end position="10"/>
    </location>
</feature>
<evidence type="ECO:0000256" key="1">
    <source>
        <dbReference type="SAM" id="MobiDB-lite"/>
    </source>
</evidence>
<evidence type="ECO:0000313" key="2">
    <source>
        <dbReference type="EMBL" id="TXL63207.1"/>
    </source>
</evidence>
<dbReference type="Proteomes" id="UP000321571">
    <property type="component" value="Unassembled WGS sequence"/>
</dbReference>
<feature type="compositionally biased region" description="Basic residues" evidence="1">
    <location>
        <begin position="124"/>
        <end position="136"/>
    </location>
</feature>
<reference evidence="2 3" key="1">
    <citation type="submission" date="2019-06" db="EMBL/GenBank/DDBJ databases">
        <title>Aeromicrobium sp. nov., isolated from a maize field.</title>
        <authorList>
            <person name="Lin S.-Y."/>
            <person name="Tsai C.-F."/>
            <person name="Young C.-C."/>
        </authorList>
    </citation>
    <scope>NUCLEOTIDE SEQUENCE [LARGE SCALE GENOMIC DNA]</scope>
    <source>
        <strain evidence="2 3">CC-CFT486</strain>
    </source>
</reference>
<dbReference type="Pfam" id="PF14019">
    <property type="entry name" value="DUF4235"/>
    <property type="match status" value="1"/>
</dbReference>
<dbReference type="EMBL" id="VDUX01000001">
    <property type="protein sequence ID" value="TXL63207.1"/>
    <property type="molecule type" value="Genomic_DNA"/>
</dbReference>
<dbReference type="OrthoDB" id="6293727at2"/>
<evidence type="ECO:0000313" key="3">
    <source>
        <dbReference type="Proteomes" id="UP000321571"/>
    </source>
</evidence>
<feature type="region of interest" description="Disordered" evidence="1">
    <location>
        <begin position="99"/>
        <end position="136"/>
    </location>
</feature>
<protein>
    <submittedName>
        <fullName evidence="2">DUF4235 domain-containing protein</fullName>
    </submittedName>
</protein>
<accession>A0A5C8NQ22</accession>
<sequence>MAKKKADGKAKKVKGSPGSKGAWKLMDRGSTIAAGLLAREVSALTWRVATGKKPPTSDRHPDTEVKEAVAWAVVGGALAELVRVLVRRSTATYYVKSTGHLPPGMKPLKTTEPTLEESAQTVKKAGRKLSRRSRGR</sequence>
<dbReference type="AlphaFoldDB" id="A0A5C8NQ22"/>
<gene>
    <name evidence="2" type="ORF">FHP06_02995</name>
</gene>
<keyword evidence="3" id="KW-1185">Reference proteome</keyword>
<feature type="compositionally biased region" description="Polar residues" evidence="1">
    <location>
        <begin position="111"/>
        <end position="121"/>
    </location>
</feature>
<proteinExistence type="predicted"/>
<organism evidence="2 3">
    <name type="scientific">Aeromicrobium terrae</name>
    <dbReference type="NCBI Taxonomy" id="2498846"/>
    <lineage>
        <taxon>Bacteria</taxon>
        <taxon>Bacillati</taxon>
        <taxon>Actinomycetota</taxon>
        <taxon>Actinomycetes</taxon>
        <taxon>Propionibacteriales</taxon>
        <taxon>Nocardioidaceae</taxon>
        <taxon>Aeromicrobium</taxon>
    </lineage>
</organism>